<protein>
    <submittedName>
        <fullName evidence="1">Uncharacterized protein</fullName>
    </submittedName>
</protein>
<dbReference type="KEGG" id="btn:BTF1_30897"/>
<accession>A0A9W3P790</accession>
<name>A0A9W3P790_BACTU</name>
<geneLocation type="plasmid" evidence="1 2">
    <name>pBTHD789-2</name>
</geneLocation>
<proteinExistence type="predicted"/>
<gene>
    <name evidence="1" type="ORF">BTF1_30897</name>
</gene>
<evidence type="ECO:0000313" key="2">
    <source>
        <dbReference type="Proteomes" id="UP000005257"/>
    </source>
</evidence>
<dbReference type="RefSeq" id="WP_000798434.1">
    <property type="nucleotide sequence ID" value="NC_018509.1"/>
</dbReference>
<organism evidence="1 2">
    <name type="scientific">Bacillus thuringiensis HD-789</name>
    <dbReference type="NCBI Taxonomy" id="1217737"/>
    <lineage>
        <taxon>Bacteria</taxon>
        <taxon>Bacillati</taxon>
        <taxon>Bacillota</taxon>
        <taxon>Bacilli</taxon>
        <taxon>Bacillales</taxon>
        <taxon>Bacillaceae</taxon>
        <taxon>Bacillus</taxon>
        <taxon>Bacillus cereus group</taxon>
    </lineage>
</organism>
<dbReference type="Proteomes" id="UP000005257">
    <property type="component" value="Plasmid pBTHD789-2"/>
</dbReference>
<dbReference type="AlphaFoldDB" id="A0A9W3P790"/>
<keyword evidence="1" id="KW-0614">Plasmid</keyword>
<evidence type="ECO:0000313" key="1">
    <source>
        <dbReference type="EMBL" id="AFQ30280.1"/>
    </source>
</evidence>
<reference evidence="1 2" key="1">
    <citation type="journal article" date="2013" name="Genome Announc.">
        <title>Complete Genome Sequence of Bacillus thuringiensis Serovar Israelensis Strain HD-789.</title>
        <authorList>
            <person name="Doggett N.A."/>
            <person name="Stubben C.J."/>
            <person name="Chertkov O."/>
            <person name="Bruce D.C."/>
            <person name="Detter J.C."/>
            <person name="Johnson S.L."/>
            <person name="Han C.S."/>
        </authorList>
    </citation>
    <scope>NUCLEOTIDE SEQUENCE [LARGE SCALE GENOMIC DNA]</scope>
    <source>
        <strain evidence="1 2">HD-789</strain>
    </source>
</reference>
<dbReference type="EMBL" id="CP003765">
    <property type="protein sequence ID" value="AFQ30280.1"/>
    <property type="molecule type" value="Genomic_DNA"/>
</dbReference>
<sequence length="103" mass="11615">MKNSPLCPGFSPAHSEAYTMSSFIGHVVVAGYNHETNKYLAFVIEGDIEMDAVVNLRNPHLELFIPEQLIETGNSLAWMFKEELTTPGLRVEDAFSQPYNFIH</sequence>